<organism evidence="3 4">
    <name type="scientific">Pikeienuella piscinae</name>
    <dbReference type="NCBI Taxonomy" id="2748098"/>
    <lineage>
        <taxon>Bacteria</taxon>
        <taxon>Pseudomonadati</taxon>
        <taxon>Pseudomonadota</taxon>
        <taxon>Alphaproteobacteria</taxon>
        <taxon>Rhodobacterales</taxon>
        <taxon>Paracoccaceae</taxon>
        <taxon>Pikeienuella</taxon>
    </lineage>
</organism>
<keyword evidence="1" id="KW-0456">Lyase</keyword>
<feature type="domain" description="Amidohydrolase-related" evidence="2">
    <location>
        <begin position="28"/>
        <end position="350"/>
    </location>
</feature>
<dbReference type="GO" id="GO:0016831">
    <property type="term" value="F:carboxy-lyase activity"/>
    <property type="evidence" value="ECO:0007669"/>
    <property type="project" value="InterPro"/>
</dbReference>
<protein>
    <submittedName>
        <fullName evidence="3">Amidohydrolase</fullName>
    </submittedName>
</protein>
<reference evidence="3 4" key="1">
    <citation type="submission" date="2020-02" db="EMBL/GenBank/DDBJ databases">
        <title>complete genome sequence of Rhodobacteraceae bacterium.</title>
        <authorList>
            <person name="Park J."/>
            <person name="Kim Y.-S."/>
            <person name="Kim K.-H."/>
        </authorList>
    </citation>
    <scope>NUCLEOTIDE SEQUENCE [LARGE SCALE GENOMIC DNA]</scope>
    <source>
        <strain evidence="3 4">RR4-56</strain>
    </source>
</reference>
<dbReference type="EMBL" id="CP049056">
    <property type="protein sequence ID" value="QIE55671.1"/>
    <property type="molecule type" value="Genomic_DNA"/>
</dbReference>
<accession>A0A7L5BW62</accession>
<evidence type="ECO:0000256" key="1">
    <source>
        <dbReference type="ARBA" id="ARBA00023239"/>
    </source>
</evidence>
<dbReference type="InterPro" id="IPR006680">
    <property type="entry name" value="Amidohydro-rel"/>
</dbReference>
<evidence type="ECO:0000259" key="2">
    <source>
        <dbReference type="Pfam" id="PF04909"/>
    </source>
</evidence>
<keyword evidence="3" id="KW-0378">Hydrolase</keyword>
<gene>
    <name evidence="3" type="ORF">G5B40_09565</name>
</gene>
<dbReference type="Pfam" id="PF04909">
    <property type="entry name" value="Amidohydro_2"/>
    <property type="match status" value="1"/>
</dbReference>
<dbReference type="InterPro" id="IPR032466">
    <property type="entry name" value="Metal_Hydrolase"/>
</dbReference>
<evidence type="ECO:0000313" key="4">
    <source>
        <dbReference type="Proteomes" id="UP000503336"/>
    </source>
</evidence>
<dbReference type="GO" id="GO:0016787">
    <property type="term" value="F:hydrolase activity"/>
    <property type="evidence" value="ECO:0007669"/>
    <property type="project" value="UniProtKB-KW"/>
</dbReference>
<evidence type="ECO:0000313" key="3">
    <source>
        <dbReference type="EMBL" id="QIE55671.1"/>
    </source>
</evidence>
<dbReference type="Gene3D" id="3.20.20.140">
    <property type="entry name" value="Metal-dependent hydrolases"/>
    <property type="match status" value="1"/>
</dbReference>
<dbReference type="Proteomes" id="UP000503336">
    <property type="component" value="Chromosome"/>
</dbReference>
<name>A0A7L5BW62_9RHOB</name>
<dbReference type="GO" id="GO:0019748">
    <property type="term" value="P:secondary metabolic process"/>
    <property type="evidence" value="ECO:0007669"/>
    <property type="project" value="TreeGrafter"/>
</dbReference>
<dbReference type="KEGG" id="hdh:G5B40_09565"/>
<dbReference type="RefSeq" id="WP_165097900.1">
    <property type="nucleotide sequence ID" value="NZ_CP049056.1"/>
</dbReference>
<dbReference type="SUPFAM" id="SSF51556">
    <property type="entry name" value="Metallo-dependent hydrolases"/>
    <property type="match status" value="1"/>
</dbReference>
<keyword evidence="4" id="KW-1185">Reference proteome</keyword>
<dbReference type="AlphaFoldDB" id="A0A7L5BW62"/>
<dbReference type="PANTHER" id="PTHR21240:SF28">
    <property type="entry name" value="ISO-OROTATE DECARBOXYLASE (EUROFUNG)"/>
    <property type="match status" value="1"/>
</dbReference>
<dbReference type="InterPro" id="IPR032465">
    <property type="entry name" value="ACMSD"/>
</dbReference>
<sequence>MNEKTARGGHAATCQCRGCDIARTSAFDIHAHYYPDAFLDLIEREGEECGANFKRTDAGPVVKAPPLHAGPIEAKFIDLDLRIAAMDGQGVQAQALSLTQPMAYWADDALSEKLCVTFNDSLSEAHAKHPERLYGLATLPMQKPDLAIKEARRIAAMPGMKGVYLGTCILDRELADVAFWPVYEVLSELRLPVFLHPLNVIGMEDRLKDYFFSNLLGNPMDNTIAAAYLVFGGVLDRFPDLDIVLPHGGGAFPFLIGRLEHGWRVRAECKHLERSPREYLSRFYYDTITHDASALKYLIDVVGADRVLLGSDYCFDMGCEQPRRILTENQSISDADKQAIMETNARRLLKI</sequence>
<dbReference type="PANTHER" id="PTHR21240">
    <property type="entry name" value="2-AMINO-3-CARBOXYLMUCONATE-6-SEMIALDEHYDE DECARBOXYLASE"/>
    <property type="match status" value="1"/>
</dbReference>
<proteinExistence type="predicted"/>
<dbReference type="GO" id="GO:0005737">
    <property type="term" value="C:cytoplasm"/>
    <property type="evidence" value="ECO:0007669"/>
    <property type="project" value="TreeGrafter"/>
</dbReference>